<dbReference type="Proteomes" id="UP000005237">
    <property type="component" value="Unassembled WGS sequence"/>
</dbReference>
<accession>A0A8R1IDZ6</accession>
<name>A0A8R1IDZ6_CAEJA</name>
<dbReference type="InterPro" id="IPR001888">
    <property type="entry name" value="Transposase_1"/>
</dbReference>
<dbReference type="InterPro" id="IPR036397">
    <property type="entry name" value="RNaseH_sf"/>
</dbReference>
<dbReference type="Pfam" id="PF01359">
    <property type="entry name" value="Transposase_1"/>
    <property type="match status" value="1"/>
</dbReference>
<organism evidence="1 2">
    <name type="scientific">Caenorhabditis japonica</name>
    <dbReference type="NCBI Taxonomy" id="281687"/>
    <lineage>
        <taxon>Eukaryota</taxon>
        <taxon>Metazoa</taxon>
        <taxon>Ecdysozoa</taxon>
        <taxon>Nematoda</taxon>
        <taxon>Chromadorea</taxon>
        <taxon>Rhabditida</taxon>
        <taxon>Rhabditina</taxon>
        <taxon>Rhabditomorpha</taxon>
        <taxon>Rhabditoidea</taxon>
        <taxon>Rhabditidae</taxon>
        <taxon>Peloderinae</taxon>
        <taxon>Caenorhabditis</taxon>
    </lineage>
</organism>
<protein>
    <submittedName>
        <fullName evidence="1">Uncharacterized protein</fullName>
    </submittedName>
</protein>
<reference evidence="1" key="2">
    <citation type="submission" date="2022-06" db="UniProtKB">
        <authorList>
            <consortium name="EnsemblMetazoa"/>
        </authorList>
    </citation>
    <scope>IDENTIFICATION</scope>
    <source>
        <strain evidence="1">DF5081</strain>
    </source>
</reference>
<evidence type="ECO:0000313" key="1">
    <source>
        <dbReference type="EnsemblMetazoa" id="CJA25862.1"/>
    </source>
</evidence>
<dbReference type="AlphaFoldDB" id="A0A8R1IDZ6"/>
<proteinExistence type="predicted"/>
<evidence type="ECO:0000313" key="2">
    <source>
        <dbReference type="Proteomes" id="UP000005237"/>
    </source>
</evidence>
<keyword evidence="2" id="KW-1185">Reference proteome</keyword>
<dbReference type="Gene3D" id="3.30.420.10">
    <property type="entry name" value="Ribonuclease H-like superfamily/Ribonuclease H"/>
    <property type="match status" value="1"/>
</dbReference>
<sequence length="103" mass="11804">MNVKPEMHKKKAILSTWWDQQGIIYRELLSYTITINAYVYSILFSNREYGQPVASRSPGIRPNPLAPCERSSTYGIEDKNYISELDNRTLPHPAYSPDLAPTD</sequence>
<dbReference type="EnsemblMetazoa" id="CJA25862.1">
    <property type="protein sequence ID" value="CJA25862.1"/>
    <property type="gene ID" value="WBGene00181434"/>
</dbReference>
<dbReference type="GO" id="GO:0003676">
    <property type="term" value="F:nucleic acid binding"/>
    <property type="evidence" value="ECO:0007669"/>
    <property type="project" value="InterPro"/>
</dbReference>
<reference evidence="2" key="1">
    <citation type="submission" date="2010-08" db="EMBL/GenBank/DDBJ databases">
        <authorList>
            <consortium name="Caenorhabditis japonica Sequencing Consortium"/>
            <person name="Wilson R.K."/>
        </authorList>
    </citation>
    <scope>NUCLEOTIDE SEQUENCE [LARGE SCALE GENOMIC DNA]</scope>
    <source>
        <strain evidence="2">DF5081</strain>
    </source>
</reference>